<dbReference type="AlphaFoldDB" id="A0A0S4QUR7"/>
<feature type="domain" description="VOC" evidence="1">
    <location>
        <begin position="6"/>
        <end position="127"/>
    </location>
</feature>
<evidence type="ECO:0000313" key="3">
    <source>
        <dbReference type="Proteomes" id="UP000198802"/>
    </source>
</evidence>
<evidence type="ECO:0000313" key="2">
    <source>
        <dbReference type="EMBL" id="CUU58879.1"/>
    </source>
</evidence>
<name>A0A0S4QUR7_9ACTN</name>
<proteinExistence type="predicted"/>
<dbReference type="PANTHER" id="PTHR39434:SF1">
    <property type="entry name" value="VOC DOMAIN-CONTAINING PROTEIN"/>
    <property type="match status" value="1"/>
</dbReference>
<protein>
    <recommendedName>
        <fullName evidence="1">VOC domain-containing protein</fullName>
    </recommendedName>
</protein>
<dbReference type="InterPro" id="IPR004360">
    <property type="entry name" value="Glyas_Fos-R_dOase_dom"/>
</dbReference>
<dbReference type="RefSeq" id="WP_091282706.1">
    <property type="nucleotide sequence ID" value="NZ_FAOZ01000023.1"/>
</dbReference>
<sequence>MRDSGDTFHLAIPVYDLAEAVEFYVGRLGCKLARRYPDRITLDFFGDQVVCHLVERPAAAAPPGLYPRHFGVTFRQAADFERLLRLVELRGIPVFGPTSIRFEGLAEEHQTLVLRDPADNLLEFKHYLDPRMMY</sequence>
<dbReference type="InterPro" id="IPR029068">
    <property type="entry name" value="Glyas_Bleomycin-R_OHBP_Dase"/>
</dbReference>
<dbReference type="PROSITE" id="PS51819">
    <property type="entry name" value="VOC"/>
    <property type="match status" value="1"/>
</dbReference>
<reference evidence="3" key="1">
    <citation type="submission" date="2015-11" db="EMBL/GenBank/DDBJ databases">
        <authorList>
            <person name="Varghese N."/>
        </authorList>
    </citation>
    <scope>NUCLEOTIDE SEQUENCE [LARGE SCALE GENOMIC DNA]</scope>
    <source>
        <strain evidence="3">DSM 45899</strain>
    </source>
</reference>
<dbReference type="Pfam" id="PF00903">
    <property type="entry name" value="Glyoxalase"/>
    <property type="match status" value="1"/>
</dbReference>
<dbReference type="Gene3D" id="3.10.180.10">
    <property type="entry name" value="2,3-Dihydroxybiphenyl 1,2-Dioxygenase, domain 1"/>
    <property type="match status" value="1"/>
</dbReference>
<dbReference type="SUPFAM" id="SSF54593">
    <property type="entry name" value="Glyoxalase/Bleomycin resistance protein/Dihydroxybiphenyl dioxygenase"/>
    <property type="match status" value="1"/>
</dbReference>
<accession>A0A0S4QUR7</accession>
<dbReference type="EMBL" id="FAOZ01000023">
    <property type="protein sequence ID" value="CUU58879.1"/>
    <property type="molecule type" value="Genomic_DNA"/>
</dbReference>
<dbReference type="Proteomes" id="UP000198802">
    <property type="component" value="Unassembled WGS sequence"/>
</dbReference>
<organism evidence="2 3">
    <name type="scientific">Parafrankia irregularis</name>
    <dbReference type="NCBI Taxonomy" id="795642"/>
    <lineage>
        <taxon>Bacteria</taxon>
        <taxon>Bacillati</taxon>
        <taxon>Actinomycetota</taxon>
        <taxon>Actinomycetes</taxon>
        <taxon>Frankiales</taxon>
        <taxon>Frankiaceae</taxon>
        <taxon>Parafrankia</taxon>
    </lineage>
</organism>
<dbReference type="PANTHER" id="PTHR39434">
    <property type="match status" value="1"/>
</dbReference>
<evidence type="ECO:0000259" key="1">
    <source>
        <dbReference type="PROSITE" id="PS51819"/>
    </source>
</evidence>
<gene>
    <name evidence="2" type="ORF">Ga0074812_1237</name>
</gene>
<keyword evidence="3" id="KW-1185">Reference proteome</keyword>
<dbReference type="InterPro" id="IPR037523">
    <property type="entry name" value="VOC_core"/>
</dbReference>